<sequence length="92" mass="10112">MNEEEFNAGSLKHFRARTPIQEHSNENDCNETHPFGIVDAAKSETSVSELSLILSPLEVKELYPTTSNRPKVPAATSKGKSKVSGERVSGWI</sequence>
<reference evidence="2" key="1">
    <citation type="submission" date="2022-08" db="UniProtKB">
        <authorList>
            <consortium name="EnsemblMetazoa"/>
        </authorList>
    </citation>
    <scope>IDENTIFICATION</scope>
    <source>
        <strain evidence="2">Israel</strain>
    </source>
</reference>
<dbReference type="VEuPathDB" id="VectorBase:PPAPM1_006249"/>
<dbReference type="AlphaFoldDB" id="A0A1B0DDI9"/>
<dbReference type="EMBL" id="AJVK01014509">
    <property type="status" value="NOT_ANNOTATED_CDS"/>
    <property type="molecule type" value="Genomic_DNA"/>
</dbReference>
<dbReference type="VEuPathDB" id="VectorBase:PPAI005960"/>
<accession>A0A1B0DDI9</accession>
<feature type="region of interest" description="Disordered" evidence="1">
    <location>
        <begin position="1"/>
        <end position="32"/>
    </location>
</feature>
<dbReference type="EnsemblMetazoa" id="PPAI005960-RA">
    <property type="protein sequence ID" value="PPAI005960-PA"/>
    <property type="gene ID" value="PPAI005960"/>
</dbReference>
<protein>
    <submittedName>
        <fullName evidence="2">Uncharacterized protein</fullName>
    </submittedName>
</protein>
<name>A0A1B0DDI9_PHLPP</name>
<evidence type="ECO:0000313" key="2">
    <source>
        <dbReference type="EnsemblMetazoa" id="PPAI005960-PA"/>
    </source>
</evidence>
<evidence type="ECO:0000256" key="1">
    <source>
        <dbReference type="SAM" id="MobiDB-lite"/>
    </source>
</evidence>
<organism evidence="2 3">
    <name type="scientific">Phlebotomus papatasi</name>
    <name type="common">Sandfly</name>
    <dbReference type="NCBI Taxonomy" id="29031"/>
    <lineage>
        <taxon>Eukaryota</taxon>
        <taxon>Metazoa</taxon>
        <taxon>Ecdysozoa</taxon>
        <taxon>Arthropoda</taxon>
        <taxon>Hexapoda</taxon>
        <taxon>Insecta</taxon>
        <taxon>Pterygota</taxon>
        <taxon>Neoptera</taxon>
        <taxon>Endopterygota</taxon>
        <taxon>Diptera</taxon>
        <taxon>Nematocera</taxon>
        <taxon>Psychodoidea</taxon>
        <taxon>Psychodidae</taxon>
        <taxon>Phlebotomus</taxon>
        <taxon>Phlebotomus</taxon>
    </lineage>
</organism>
<proteinExistence type="predicted"/>
<feature type="region of interest" description="Disordered" evidence="1">
    <location>
        <begin position="66"/>
        <end position="92"/>
    </location>
</feature>
<keyword evidence="3" id="KW-1185">Reference proteome</keyword>
<dbReference type="Proteomes" id="UP000092462">
    <property type="component" value="Unassembled WGS sequence"/>
</dbReference>
<evidence type="ECO:0000313" key="3">
    <source>
        <dbReference type="Proteomes" id="UP000092462"/>
    </source>
</evidence>